<sequence>MKQELYFCSPGENQYYSMLPLWGVARVSEMANGTPWLEPQWVGGHGEVPDGLALYTSRLDATISSLVLNQRDGDAWAVYPFTDFNVTQMMLERKANQSKYWVMLIFGFTGDDFRRLIKTTGIYRTVYFPVGFPVSDSIDQNTNPAILSFAEDFFESVDEYWKVHFNDYCQDIQYLNEMSKDDIETMARKAISQASVTDKPLLTASTHVSVMTYSGSEWIVSSPDGVASSKVH</sequence>
<dbReference type="EMBL" id="JAEPBH010000032">
    <property type="protein sequence ID" value="MBK4716149.1"/>
    <property type="molecule type" value="Genomic_DNA"/>
</dbReference>
<dbReference type="AlphaFoldDB" id="A0A8K0Y005"/>
<evidence type="ECO:0000313" key="1">
    <source>
        <dbReference type="EMBL" id="MBK4716149.1"/>
    </source>
</evidence>
<comment type="caution">
    <text evidence="1">The sequence shown here is derived from an EMBL/GenBank/DDBJ whole genome shotgun (WGS) entry which is preliminary data.</text>
</comment>
<keyword evidence="2" id="KW-1185">Reference proteome</keyword>
<dbReference type="RefSeq" id="WP_238714362.1">
    <property type="nucleotide sequence ID" value="NZ_JAEPBH010000032.1"/>
</dbReference>
<organism evidence="1 2">
    <name type="scientific">Tenebrionibacter intestinalis</name>
    <dbReference type="NCBI Taxonomy" id="2799638"/>
    <lineage>
        <taxon>Bacteria</taxon>
        <taxon>Pseudomonadati</taxon>
        <taxon>Pseudomonadota</taxon>
        <taxon>Gammaproteobacteria</taxon>
        <taxon>Enterobacterales</taxon>
        <taxon>Enterobacteriaceae</taxon>
        <taxon>Tenebrionibacter/Tenebrionicola group</taxon>
        <taxon>Tenebrionibacter</taxon>
    </lineage>
</organism>
<name>A0A8K0Y005_9ENTR</name>
<dbReference type="Proteomes" id="UP000659047">
    <property type="component" value="Unassembled WGS sequence"/>
</dbReference>
<protein>
    <submittedName>
        <fullName evidence="1">Uncharacterized protein</fullName>
    </submittedName>
</protein>
<reference evidence="1" key="1">
    <citation type="submission" date="2021-01" db="EMBL/GenBank/DDBJ databases">
        <title>Intestinitalea alba gen. nov., sp. nov., a novel genus of the family Enterobacteriaceae, isolated from the gut of the plastic-eating mealworm Tenebrio molitor L.</title>
        <authorList>
            <person name="Yang Y."/>
        </authorList>
    </citation>
    <scope>NUCLEOTIDE SEQUENCE</scope>
    <source>
        <strain evidence="1">BIT-L3</strain>
    </source>
</reference>
<accession>A0A8K0Y005</accession>
<proteinExistence type="predicted"/>
<evidence type="ECO:0000313" key="2">
    <source>
        <dbReference type="Proteomes" id="UP000659047"/>
    </source>
</evidence>
<gene>
    <name evidence="1" type="ORF">JJB97_12595</name>
</gene>